<feature type="compositionally biased region" description="Polar residues" evidence="1">
    <location>
        <begin position="55"/>
        <end position="70"/>
    </location>
</feature>
<feature type="compositionally biased region" description="Basic and acidic residues" evidence="1">
    <location>
        <begin position="257"/>
        <end position="267"/>
    </location>
</feature>
<feature type="compositionally biased region" description="Basic residues" evidence="1">
    <location>
        <begin position="399"/>
        <end position="419"/>
    </location>
</feature>
<evidence type="ECO:0000313" key="3">
    <source>
        <dbReference type="Proteomes" id="UP000054097"/>
    </source>
</evidence>
<proteinExistence type="predicted"/>
<reference evidence="2 3" key="1">
    <citation type="submission" date="2014-04" db="EMBL/GenBank/DDBJ databases">
        <authorList>
            <consortium name="DOE Joint Genome Institute"/>
            <person name="Kuo A."/>
            <person name="Zuccaro A."/>
            <person name="Kohler A."/>
            <person name="Nagy L.G."/>
            <person name="Floudas D."/>
            <person name="Copeland A."/>
            <person name="Barry K.W."/>
            <person name="Cichocki N."/>
            <person name="Veneault-Fourrey C."/>
            <person name="LaButti K."/>
            <person name="Lindquist E.A."/>
            <person name="Lipzen A."/>
            <person name="Lundell T."/>
            <person name="Morin E."/>
            <person name="Murat C."/>
            <person name="Sun H."/>
            <person name="Tunlid A."/>
            <person name="Henrissat B."/>
            <person name="Grigoriev I.V."/>
            <person name="Hibbett D.S."/>
            <person name="Martin F."/>
            <person name="Nordberg H.P."/>
            <person name="Cantor M.N."/>
            <person name="Hua S.X."/>
        </authorList>
    </citation>
    <scope>NUCLEOTIDE SEQUENCE [LARGE SCALE GENOMIC DNA]</scope>
    <source>
        <strain evidence="2 3">MAFF 305830</strain>
    </source>
</reference>
<feature type="compositionally biased region" description="Low complexity" evidence="1">
    <location>
        <begin position="361"/>
        <end position="373"/>
    </location>
</feature>
<evidence type="ECO:0000256" key="1">
    <source>
        <dbReference type="SAM" id="MobiDB-lite"/>
    </source>
</evidence>
<gene>
    <name evidence="2" type="ORF">M408DRAFT_152411</name>
</gene>
<protein>
    <submittedName>
        <fullName evidence="2">Uncharacterized protein</fullName>
    </submittedName>
</protein>
<feature type="region of interest" description="Disordered" evidence="1">
    <location>
        <begin position="564"/>
        <end position="630"/>
    </location>
</feature>
<reference evidence="3" key="2">
    <citation type="submission" date="2015-01" db="EMBL/GenBank/DDBJ databases">
        <title>Evolutionary Origins and Diversification of the Mycorrhizal Mutualists.</title>
        <authorList>
            <consortium name="DOE Joint Genome Institute"/>
            <consortium name="Mycorrhizal Genomics Consortium"/>
            <person name="Kohler A."/>
            <person name="Kuo A."/>
            <person name="Nagy L.G."/>
            <person name="Floudas D."/>
            <person name="Copeland A."/>
            <person name="Barry K.W."/>
            <person name="Cichocki N."/>
            <person name="Veneault-Fourrey C."/>
            <person name="LaButti K."/>
            <person name="Lindquist E.A."/>
            <person name="Lipzen A."/>
            <person name="Lundell T."/>
            <person name="Morin E."/>
            <person name="Murat C."/>
            <person name="Riley R."/>
            <person name="Ohm R."/>
            <person name="Sun H."/>
            <person name="Tunlid A."/>
            <person name="Henrissat B."/>
            <person name="Grigoriev I.V."/>
            <person name="Hibbett D.S."/>
            <person name="Martin F."/>
        </authorList>
    </citation>
    <scope>NUCLEOTIDE SEQUENCE [LARGE SCALE GENOMIC DNA]</scope>
    <source>
        <strain evidence="3">MAFF 305830</strain>
    </source>
</reference>
<feature type="compositionally biased region" description="Polar residues" evidence="1">
    <location>
        <begin position="454"/>
        <end position="468"/>
    </location>
</feature>
<feature type="compositionally biased region" description="Low complexity" evidence="1">
    <location>
        <begin position="111"/>
        <end position="126"/>
    </location>
</feature>
<feature type="compositionally biased region" description="Low complexity" evidence="1">
    <location>
        <begin position="515"/>
        <end position="536"/>
    </location>
</feature>
<feature type="region of interest" description="Disordered" evidence="1">
    <location>
        <begin position="153"/>
        <end position="547"/>
    </location>
</feature>
<feature type="compositionally biased region" description="Low complexity" evidence="1">
    <location>
        <begin position="233"/>
        <end position="256"/>
    </location>
</feature>
<accession>A0A0C2X598</accession>
<feature type="compositionally biased region" description="Polar residues" evidence="1">
    <location>
        <begin position="269"/>
        <end position="281"/>
    </location>
</feature>
<dbReference type="Proteomes" id="UP000054097">
    <property type="component" value="Unassembled WGS sequence"/>
</dbReference>
<feature type="compositionally biased region" description="Low complexity" evidence="1">
    <location>
        <begin position="428"/>
        <end position="441"/>
    </location>
</feature>
<dbReference type="EMBL" id="KN824278">
    <property type="protein sequence ID" value="KIM33293.1"/>
    <property type="molecule type" value="Genomic_DNA"/>
</dbReference>
<feature type="compositionally biased region" description="Polar residues" evidence="1">
    <location>
        <begin position="192"/>
        <end position="207"/>
    </location>
</feature>
<evidence type="ECO:0000313" key="2">
    <source>
        <dbReference type="EMBL" id="KIM33293.1"/>
    </source>
</evidence>
<name>A0A0C2X598_SERVB</name>
<dbReference type="OrthoDB" id="3269979at2759"/>
<feature type="compositionally biased region" description="Acidic residues" evidence="1">
    <location>
        <begin position="579"/>
        <end position="602"/>
    </location>
</feature>
<feature type="compositionally biased region" description="Polar residues" evidence="1">
    <location>
        <begin position="99"/>
        <end position="110"/>
    </location>
</feature>
<dbReference type="AlphaFoldDB" id="A0A0C2X598"/>
<dbReference type="HOGENOM" id="CLU_407190_0_0_1"/>
<feature type="compositionally biased region" description="Basic and acidic residues" evidence="1">
    <location>
        <begin position="291"/>
        <end position="307"/>
    </location>
</feature>
<organism evidence="2 3">
    <name type="scientific">Serendipita vermifera MAFF 305830</name>
    <dbReference type="NCBI Taxonomy" id="933852"/>
    <lineage>
        <taxon>Eukaryota</taxon>
        <taxon>Fungi</taxon>
        <taxon>Dikarya</taxon>
        <taxon>Basidiomycota</taxon>
        <taxon>Agaricomycotina</taxon>
        <taxon>Agaricomycetes</taxon>
        <taxon>Sebacinales</taxon>
        <taxon>Serendipitaceae</taxon>
        <taxon>Serendipita</taxon>
    </lineage>
</organism>
<feature type="region of interest" description="Disordered" evidence="1">
    <location>
        <begin position="39"/>
        <end position="70"/>
    </location>
</feature>
<feature type="region of interest" description="Disordered" evidence="1">
    <location>
        <begin position="99"/>
        <end position="137"/>
    </location>
</feature>
<sequence>MTISMVWMICHESAAQSQPSSTEPASAVVASFPTVVILESTPKPTPPDTPARGLSPTSETPRSSFHHQQSLSPLHALAISTTPLSSEQSETLSLKPQQAFSIRPSPENNAPTSESSSLTSSHSPPITGHPGPTAAIENSPSLMMALAPIPAVPAFGRGDKEAPPPPKTAPPHSADSREGGALTSFGPLSLLHPTSATISQESPNSTGMGAMAPLQHQQQSHQAPRMFFLQRDSSSLSPDSNSRSGSHSRSPGGSRSPDGRIAHEAHAHGSSNSPGPRNGESSAGAGLMREASTHRERERSSSIDGEKHHSRVFMSGTGAEKEAMPRYGSLVAASEEPKPKQQVVAVTAAGARESPEHLHQHQQMQQQVDVVNQRPSPPPSEQTNMSVPAASSSSSSHTHPSRPHRLVMRSKKGGYRPHLGRGVERPSSRASTRGSASSNASHHQRGTTGVGSMEANNSGGSMSTSAGSNIVMRRHVRVHSPLRNAPVSENAGDQQLKLQQQLRELSHEKPASATGQLPPALAPASASASGQLQQQQKQEPHVSPLAVLPEPLRMEVLERQVVQSAMKGQGDGRKISLESDSEDDYTDDDDDDDDVDDSEDEIVVQKGKGKVGNTVEAEEDGSSWSDEDDGEEVMIAKKRPQAQCLHHSLENDTLRQTWFARRALPACRVVDDHLI</sequence>
<keyword evidence="3" id="KW-1185">Reference proteome</keyword>
<feature type="compositionally biased region" description="Low complexity" evidence="1">
    <location>
        <begin position="386"/>
        <end position="398"/>
    </location>
</feature>
<feature type="compositionally biased region" description="Acidic residues" evidence="1">
    <location>
        <begin position="616"/>
        <end position="630"/>
    </location>
</feature>